<organism evidence="1 2">
    <name type="scientific">Chryseobacterium shigense</name>
    <dbReference type="NCBI Taxonomy" id="297244"/>
    <lineage>
        <taxon>Bacteria</taxon>
        <taxon>Pseudomonadati</taxon>
        <taxon>Bacteroidota</taxon>
        <taxon>Flavobacteriia</taxon>
        <taxon>Flavobacteriales</taxon>
        <taxon>Weeksellaceae</taxon>
        <taxon>Chryseobacterium group</taxon>
        <taxon>Chryseobacterium</taxon>
    </lineage>
</organism>
<dbReference type="EMBL" id="JACHLC010000001">
    <property type="protein sequence ID" value="MBB6370607.1"/>
    <property type="molecule type" value="Genomic_DNA"/>
</dbReference>
<gene>
    <name evidence="1" type="ORF">HNP36_001660</name>
</gene>
<evidence type="ECO:0000313" key="2">
    <source>
        <dbReference type="Proteomes" id="UP000589738"/>
    </source>
</evidence>
<sequence length="46" mass="5528">MLQNLFITGFFILFYTNTVKIPSKKIEVLFNLENFIKKITLNEKKF</sequence>
<protein>
    <submittedName>
        <fullName evidence="1">Uncharacterized protein</fullName>
    </submittedName>
</protein>
<proteinExistence type="predicted"/>
<dbReference type="AlphaFoldDB" id="A0A841N2E5"/>
<reference evidence="1 2" key="1">
    <citation type="submission" date="2020-08" db="EMBL/GenBank/DDBJ databases">
        <title>Functional genomics of gut bacteria from endangered species of beetles.</title>
        <authorList>
            <person name="Carlos-Shanley C."/>
        </authorList>
    </citation>
    <scope>NUCLEOTIDE SEQUENCE [LARGE SCALE GENOMIC DNA]</scope>
    <source>
        <strain evidence="1 2">S00136</strain>
    </source>
</reference>
<keyword evidence="2" id="KW-1185">Reference proteome</keyword>
<name>A0A841N2E5_9FLAO</name>
<accession>A0A841N2E5</accession>
<dbReference type="Proteomes" id="UP000589738">
    <property type="component" value="Unassembled WGS sequence"/>
</dbReference>
<comment type="caution">
    <text evidence="1">The sequence shown here is derived from an EMBL/GenBank/DDBJ whole genome shotgun (WGS) entry which is preliminary data.</text>
</comment>
<evidence type="ECO:0000313" key="1">
    <source>
        <dbReference type="EMBL" id="MBB6370607.1"/>
    </source>
</evidence>